<organism evidence="5 6">
    <name type="scientific">Vulcanisaeta souniana JCM 11219</name>
    <dbReference type="NCBI Taxonomy" id="1293586"/>
    <lineage>
        <taxon>Archaea</taxon>
        <taxon>Thermoproteota</taxon>
        <taxon>Thermoprotei</taxon>
        <taxon>Thermoproteales</taxon>
        <taxon>Thermoproteaceae</taxon>
        <taxon>Vulcanisaeta</taxon>
    </lineage>
</organism>
<gene>
    <name evidence="5" type="ORF">GCM10007112_21620</name>
    <name evidence="4" type="ORF">Vsou_17860</name>
</gene>
<dbReference type="GO" id="GO:0005576">
    <property type="term" value="C:extracellular region"/>
    <property type="evidence" value="ECO:0007669"/>
    <property type="project" value="UniProtKB-SubCell"/>
</dbReference>
<dbReference type="EMBL" id="AP026830">
    <property type="protein sequence ID" value="BDR92693.1"/>
    <property type="molecule type" value="Genomic_DNA"/>
</dbReference>
<dbReference type="PANTHER" id="PTHR34216">
    <property type="match status" value="1"/>
</dbReference>
<name>A0A830E5D2_9CREN</name>
<evidence type="ECO:0000313" key="5">
    <source>
        <dbReference type="EMBL" id="GGI84357.1"/>
    </source>
</evidence>
<dbReference type="Gene3D" id="3.20.20.370">
    <property type="entry name" value="Glycoside hydrolase/deacetylase"/>
    <property type="match status" value="1"/>
</dbReference>
<dbReference type="PROSITE" id="PS51677">
    <property type="entry name" value="NODB"/>
    <property type="match status" value="1"/>
</dbReference>
<dbReference type="Proteomes" id="UP000657075">
    <property type="component" value="Unassembled WGS sequence"/>
</dbReference>
<evidence type="ECO:0000256" key="2">
    <source>
        <dbReference type="ARBA" id="ARBA00022729"/>
    </source>
</evidence>
<evidence type="ECO:0000313" key="4">
    <source>
        <dbReference type="EMBL" id="BDR92693.1"/>
    </source>
</evidence>
<keyword evidence="2" id="KW-0732">Signal</keyword>
<evidence type="ECO:0000313" key="6">
    <source>
        <dbReference type="Proteomes" id="UP000657075"/>
    </source>
</evidence>
<dbReference type="GeneID" id="76207329"/>
<dbReference type="EMBL" id="BMNM01000011">
    <property type="protein sequence ID" value="GGI84357.1"/>
    <property type="molecule type" value="Genomic_DNA"/>
</dbReference>
<dbReference type="OrthoDB" id="10436at2157"/>
<protein>
    <recommendedName>
        <fullName evidence="3">NodB homology domain-containing protein</fullName>
    </recommendedName>
</protein>
<comment type="subcellular location">
    <subcellularLocation>
        <location evidence="1">Secreted</location>
    </subcellularLocation>
</comment>
<dbReference type="RefSeq" id="WP_188603935.1">
    <property type="nucleotide sequence ID" value="NZ_AP026830.1"/>
</dbReference>
<reference evidence="7" key="3">
    <citation type="submission" date="2022-09" db="EMBL/GenBank/DDBJ databases">
        <title>Complete genome sequence of Vulcanisaeta souniana.</title>
        <authorList>
            <person name="Kato S."/>
            <person name="Itoh T."/>
            <person name="Ohkuma M."/>
        </authorList>
    </citation>
    <scope>NUCLEOTIDE SEQUENCE [LARGE SCALE GENOMIC DNA]</scope>
    <source>
        <strain evidence="7">JCM 11219</strain>
    </source>
</reference>
<sequence length="203" mass="23402">MYIALTFDDGYKEHLRIARYLAGRGIKATFFIIAGLREYMSRKLLGPEDVRAIHEMGHEVGSHTMTHIDMTRTDKDTMLEELVRSKEVLEDIIHDTVVSFAYPYGPHSDEAARLARSVYPIVRGTYLSSARHYELFDEHGCVMAFNLRLGNIYEALRLREIDGVILFTHAPSLTKLNLLLKALSILKPKYVTLREFMDNLRRN</sequence>
<dbReference type="InterPro" id="IPR051398">
    <property type="entry name" value="Polysacch_Deacetylase"/>
</dbReference>
<reference evidence="5" key="2">
    <citation type="submission" date="2020-09" db="EMBL/GenBank/DDBJ databases">
        <authorList>
            <person name="Sun Q."/>
            <person name="Ohkuma M."/>
        </authorList>
    </citation>
    <scope>NUCLEOTIDE SEQUENCE</scope>
    <source>
        <strain evidence="5">JCM 11219</strain>
    </source>
</reference>
<accession>A0A830E5D2</accession>
<dbReference type="Proteomes" id="UP001060771">
    <property type="component" value="Chromosome"/>
</dbReference>
<reference evidence="5" key="1">
    <citation type="journal article" date="2014" name="Int. J. Syst. Evol. Microbiol.">
        <title>Complete genome sequence of Corynebacterium casei LMG S-19264T (=DSM 44701T), isolated from a smear-ripened cheese.</title>
        <authorList>
            <consortium name="US DOE Joint Genome Institute (JGI-PGF)"/>
            <person name="Walter F."/>
            <person name="Albersmeier A."/>
            <person name="Kalinowski J."/>
            <person name="Ruckert C."/>
        </authorList>
    </citation>
    <scope>NUCLEOTIDE SEQUENCE</scope>
    <source>
        <strain evidence="5">JCM 11219</strain>
    </source>
</reference>
<dbReference type="SUPFAM" id="SSF88713">
    <property type="entry name" value="Glycoside hydrolase/deacetylase"/>
    <property type="match status" value="1"/>
</dbReference>
<evidence type="ECO:0000313" key="7">
    <source>
        <dbReference type="Proteomes" id="UP001060771"/>
    </source>
</evidence>
<feature type="domain" description="NodB homology" evidence="3">
    <location>
        <begin position="1"/>
        <end position="203"/>
    </location>
</feature>
<keyword evidence="7" id="KW-1185">Reference proteome</keyword>
<dbReference type="PANTHER" id="PTHR34216:SF3">
    <property type="entry name" value="POLY-BETA-1,6-N-ACETYL-D-GLUCOSAMINE N-DEACETYLASE"/>
    <property type="match status" value="1"/>
</dbReference>
<dbReference type="AlphaFoldDB" id="A0A830E5D2"/>
<reference evidence="4" key="4">
    <citation type="journal article" date="2023" name="Microbiol. Resour. Announc.">
        <title>Complete Genome Sequence of Vulcanisaeta souniana Strain IC-059, a Hyperthermophilic Archaeon Isolated from Hot Spring Water in Japan.</title>
        <authorList>
            <person name="Kato S."/>
            <person name="Itoh T."/>
            <person name="Wu L."/>
            <person name="Ma J."/>
            <person name="Ohkuma M."/>
        </authorList>
    </citation>
    <scope>NUCLEOTIDE SEQUENCE</scope>
    <source>
        <strain evidence="4">JCM 11219</strain>
    </source>
</reference>
<evidence type="ECO:0000256" key="1">
    <source>
        <dbReference type="ARBA" id="ARBA00004613"/>
    </source>
</evidence>
<dbReference type="InterPro" id="IPR011330">
    <property type="entry name" value="Glyco_hydro/deAcase_b/a-brl"/>
</dbReference>
<dbReference type="CDD" id="cd10967">
    <property type="entry name" value="CE4_GLA_like_6s"/>
    <property type="match status" value="1"/>
</dbReference>
<proteinExistence type="predicted"/>
<dbReference type="Pfam" id="PF01522">
    <property type="entry name" value="Polysacc_deac_1"/>
    <property type="match status" value="1"/>
</dbReference>
<dbReference type="InterPro" id="IPR002509">
    <property type="entry name" value="NODB_dom"/>
</dbReference>
<dbReference type="GO" id="GO:0016810">
    <property type="term" value="F:hydrolase activity, acting on carbon-nitrogen (but not peptide) bonds"/>
    <property type="evidence" value="ECO:0007669"/>
    <property type="project" value="InterPro"/>
</dbReference>
<dbReference type="GO" id="GO:0005975">
    <property type="term" value="P:carbohydrate metabolic process"/>
    <property type="evidence" value="ECO:0007669"/>
    <property type="project" value="InterPro"/>
</dbReference>
<evidence type="ECO:0000259" key="3">
    <source>
        <dbReference type="PROSITE" id="PS51677"/>
    </source>
</evidence>